<proteinExistence type="predicted"/>
<dbReference type="AlphaFoldDB" id="A0A8S2DYS8"/>
<feature type="compositionally biased region" description="Polar residues" evidence="1">
    <location>
        <begin position="196"/>
        <end position="212"/>
    </location>
</feature>
<evidence type="ECO:0000256" key="1">
    <source>
        <dbReference type="SAM" id="MobiDB-lite"/>
    </source>
</evidence>
<protein>
    <submittedName>
        <fullName evidence="2">Uncharacterized protein</fullName>
    </submittedName>
</protein>
<dbReference type="EMBL" id="CAJOBA010009447">
    <property type="protein sequence ID" value="CAF3851626.1"/>
    <property type="molecule type" value="Genomic_DNA"/>
</dbReference>
<evidence type="ECO:0000313" key="4">
    <source>
        <dbReference type="Proteomes" id="UP000677228"/>
    </source>
</evidence>
<accession>A0A8S2DYS8</accession>
<feature type="region of interest" description="Disordered" evidence="1">
    <location>
        <begin position="196"/>
        <end position="226"/>
    </location>
</feature>
<gene>
    <name evidence="2" type="ORF">OVA965_LOCUS18765</name>
    <name evidence="3" type="ORF">TMI583_LOCUS18776</name>
</gene>
<comment type="caution">
    <text evidence="2">The sequence shown here is derived from an EMBL/GenBank/DDBJ whole genome shotgun (WGS) entry which is preliminary data.</text>
</comment>
<name>A0A8S2DYS8_9BILA</name>
<dbReference type="Proteomes" id="UP000677228">
    <property type="component" value="Unassembled WGS sequence"/>
</dbReference>
<evidence type="ECO:0000313" key="2">
    <source>
        <dbReference type="EMBL" id="CAF1089957.1"/>
    </source>
</evidence>
<evidence type="ECO:0000313" key="3">
    <source>
        <dbReference type="EMBL" id="CAF3851626.1"/>
    </source>
</evidence>
<dbReference type="Proteomes" id="UP000682733">
    <property type="component" value="Unassembled WGS sequence"/>
</dbReference>
<sequence length="226" mass="25154">MSDMIKVRTALHIEPKVIHDELYSVFGDKAPSHSTVLIVAIACYASARSQRYAHRWQRSPGGHGSGAHNGGRWQKMLDNLESCLANSTTTGNTLYNAIQQSLTDAANNGSYASVFASWSNTLAYLRNSANEQAFLNNITAFFQNLKPVVDQDRQMIEAQNLTREARVALWKLTGQLKQGIKQIFKDNCAAWFTRNTNGSSEDADENNNQHWGSQGGNRPRPDGRRP</sequence>
<dbReference type="EMBL" id="CAJNOK010009431">
    <property type="protein sequence ID" value="CAF1089957.1"/>
    <property type="molecule type" value="Genomic_DNA"/>
</dbReference>
<organism evidence="2 4">
    <name type="scientific">Didymodactylos carnosus</name>
    <dbReference type="NCBI Taxonomy" id="1234261"/>
    <lineage>
        <taxon>Eukaryota</taxon>
        <taxon>Metazoa</taxon>
        <taxon>Spiralia</taxon>
        <taxon>Gnathifera</taxon>
        <taxon>Rotifera</taxon>
        <taxon>Eurotatoria</taxon>
        <taxon>Bdelloidea</taxon>
        <taxon>Philodinida</taxon>
        <taxon>Philodinidae</taxon>
        <taxon>Didymodactylos</taxon>
    </lineage>
</organism>
<reference evidence="2" key="1">
    <citation type="submission" date="2021-02" db="EMBL/GenBank/DDBJ databases">
        <authorList>
            <person name="Nowell W R."/>
        </authorList>
    </citation>
    <scope>NUCLEOTIDE SEQUENCE</scope>
</reference>